<dbReference type="EMBL" id="FNKK01000002">
    <property type="protein sequence ID" value="SDQ33768.1"/>
    <property type="molecule type" value="Genomic_DNA"/>
</dbReference>
<dbReference type="InterPro" id="IPR051082">
    <property type="entry name" value="Pentapeptide-BTB/POZ_domain"/>
</dbReference>
<dbReference type="SUPFAM" id="SSF141571">
    <property type="entry name" value="Pentapeptide repeat-like"/>
    <property type="match status" value="1"/>
</dbReference>
<dbReference type="Proteomes" id="UP000217103">
    <property type="component" value="Unassembled WGS sequence"/>
</dbReference>
<dbReference type="Pfam" id="PF00805">
    <property type="entry name" value="Pentapeptide"/>
    <property type="match status" value="1"/>
</dbReference>
<feature type="compositionally biased region" description="Basic residues" evidence="1">
    <location>
        <begin position="277"/>
        <end position="301"/>
    </location>
</feature>
<dbReference type="PANTHER" id="PTHR14136">
    <property type="entry name" value="BTB_POZ DOMAIN-CONTAINING PROTEIN KCTD9"/>
    <property type="match status" value="1"/>
</dbReference>
<reference evidence="2 3" key="1">
    <citation type="submission" date="2016-10" db="EMBL/GenBank/DDBJ databases">
        <authorList>
            <person name="de Groot N.N."/>
        </authorList>
    </citation>
    <scope>NUCLEOTIDE SEQUENCE [LARGE SCALE GENOMIC DNA]</scope>
    <source>
        <strain evidence="2 3">DSM 43794</strain>
    </source>
</reference>
<dbReference type="Gene3D" id="2.160.20.80">
    <property type="entry name" value="E3 ubiquitin-protein ligase SopA"/>
    <property type="match status" value="1"/>
</dbReference>
<feature type="region of interest" description="Disordered" evidence="1">
    <location>
        <begin position="261"/>
        <end position="301"/>
    </location>
</feature>
<keyword evidence="3" id="KW-1185">Reference proteome</keyword>
<evidence type="ECO:0000313" key="3">
    <source>
        <dbReference type="Proteomes" id="UP000217103"/>
    </source>
</evidence>
<dbReference type="PANTHER" id="PTHR14136:SF17">
    <property type="entry name" value="BTB_POZ DOMAIN-CONTAINING PROTEIN KCTD9"/>
    <property type="match status" value="1"/>
</dbReference>
<organism evidence="2 3">
    <name type="scientific">Thermostaphylospora chromogena</name>
    <dbReference type="NCBI Taxonomy" id="35622"/>
    <lineage>
        <taxon>Bacteria</taxon>
        <taxon>Bacillati</taxon>
        <taxon>Actinomycetota</taxon>
        <taxon>Actinomycetes</taxon>
        <taxon>Streptosporangiales</taxon>
        <taxon>Thermomonosporaceae</taxon>
        <taxon>Thermostaphylospora</taxon>
    </lineage>
</organism>
<name>A0A1H1A298_9ACTN</name>
<dbReference type="AlphaFoldDB" id="A0A1H1A298"/>
<dbReference type="OrthoDB" id="154708at2"/>
<proteinExistence type="predicted"/>
<dbReference type="STRING" id="35622.SAMN04489764_0278"/>
<dbReference type="InterPro" id="IPR001646">
    <property type="entry name" value="5peptide_repeat"/>
</dbReference>
<evidence type="ECO:0000313" key="2">
    <source>
        <dbReference type="EMBL" id="SDQ33768.1"/>
    </source>
</evidence>
<dbReference type="RefSeq" id="WP_093257052.1">
    <property type="nucleotide sequence ID" value="NZ_FNKK01000002.1"/>
</dbReference>
<accession>A0A1H1A298</accession>
<gene>
    <name evidence="2" type="ORF">SAMN04489764_0278</name>
</gene>
<sequence>MASTREPGADLRADCANCFALCCVAPAFAPSADFPIVKPAGRPCLNLRADFRCGIHDSLRPRGFRGCAVYDCFGAGQKVSQVTFGGRDWRRDPGAARPMFAAFAVMFHLHELLWYVTEALALERARPLHAELEDALAETERLTRLDAAALVALDADAHRGKVDPLLREASELARAGLHGPELRRADLAGADLRGADLRGADLRGASLIGADLAGADLRTVDLIGADTRDADLSGADLSGALFLIQAQLDAARGDAATRLPPALARPGHWGLTARPEHRTRPRPRVRGRGGRRGGRRNTGRG</sequence>
<evidence type="ECO:0000256" key="1">
    <source>
        <dbReference type="SAM" id="MobiDB-lite"/>
    </source>
</evidence>
<protein>
    <submittedName>
        <fullName evidence="2">Uncharacterized protein YjbI, contains pentapeptide repeats</fullName>
    </submittedName>
</protein>